<dbReference type="EMBL" id="SRZB01000017">
    <property type="protein sequence ID" value="TGX98474.1"/>
    <property type="molecule type" value="Genomic_DNA"/>
</dbReference>
<evidence type="ECO:0000313" key="2">
    <source>
        <dbReference type="Proteomes" id="UP000307720"/>
    </source>
</evidence>
<reference evidence="1" key="1">
    <citation type="submission" date="2019-04" db="EMBL/GenBank/DDBJ databases">
        <title>Microbes associate with the intestines of laboratory mice.</title>
        <authorList>
            <person name="Navarre W."/>
            <person name="Wong E."/>
            <person name="Huang K."/>
            <person name="Tropini C."/>
            <person name="Ng K."/>
            <person name="Yu B."/>
        </authorList>
    </citation>
    <scope>NUCLEOTIDE SEQUENCE</scope>
    <source>
        <strain evidence="1">NM72_1-8</strain>
    </source>
</reference>
<keyword evidence="2" id="KW-1185">Reference proteome</keyword>
<dbReference type="Proteomes" id="UP000307720">
    <property type="component" value="Unassembled WGS sequence"/>
</dbReference>
<gene>
    <name evidence="1" type="ORF">E5357_08915</name>
</gene>
<comment type="caution">
    <text evidence="1">The sequence shown here is derived from an EMBL/GenBank/DDBJ whole genome shotgun (WGS) entry which is preliminary data.</text>
</comment>
<proteinExistence type="predicted"/>
<organism evidence="1 2">
    <name type="scientific">Hominisplanchenecus murintestinalis</name>
    <dbReference type="NCBI Taxonomy" id="2941517"/>
    <lineage>
        <taxon>Bacteria</taxon>
        <taxon>Bacillati</taxon>
        <taxon>Bacillota</taxon>
        <taxon>Clostridia</taxon>
        <taxon>Lachnospirales</taxon>
        <taxon>Lachnospiraceae</taxon>
        <taxon>Hominisplanchenecus</taxon>
    </lineage>
</organism>
<protein>
    <submittedName>
        <fullName evidence="1">Uncharacterized protein</fullName>
    </submittedName>
</protein>
<sequence length="66" mass="8126">MKVKLASEDNLCIANVDKKKTDFQFFQTIKMKSMYKRVDHMIFERQCEDKWKLHLIEFRRAYSVYT</sequence>
<evidence type="ECO:0000313" key="1">
    <source>
        <dbReference type="EMBL" id="TGX98474.1"/>
    </source>
</evidence>
<name>A0AC61QZC3_9FIRM</name>
<accession>A0AC61QZC3</accession>